<feature type="signal peptide" evidence="1">
    <location>
        <begin position="1"/>
        <end position="23"/>
    </location>
</feature>
<keyword evidence="3" id="KW-1185">Reference proteome</keyword>
<reference evidence="2 3" key="1">
    <citation type="submission" date="2019-02" db="EMBL/GenBank/DDBJ databases">
        <title>Planctomycetal bacteria perform biofilm scaping via a novel small molecule.</title>
        <authorList>
            <person name="Jeske O."/>
            <person name="Boedeker C."/>
            <person name="Wiegand S."/>
            <person name="Breitling P."/>
            <person name="Kallscheuer N."/>
            <person name="Jogler M."/>
            <person name="Rohde M."/>
            <person name="Petersen J."/>
            <person name="Medema M.H."/>
            <person name="Surup F."/>
            <person name="Jogler C."/>
        </authorList>
    </citation>
    <scope>NUCLEOTIDE SEQUENCE [LARGE SCALE GENOMIC DNA]</scope>
    <source>
        <strain evidence="2 3">Mal15</strain>
    </source>
</reference>
<evidence type="ECO:0000256" key="1">
    <source>
        <dbReference type="SAM" id="SignalP"/>
    </source>
</evidence>
<dbReference type="RefSeq" id="WP_147870587.1">
    <property type="nucleotide sequence ID" value="NZ_CP036264.1"/>
</dbReference>
<sequence precursor="true">MTRLLTFVALVVGFSLIASTSEAGDWHHGGHGVHHGHHGGHGYAHGHSGYGRSAYSNYGYGGYYGGQSYGYGNGYGYQPRFQQRYAPRHRSYSGHQHGGLHVDIGRFHVIGVGGHH</sequence>
<feature type="chain" id="PRO_5022722718" description="Secreted protein" evidence="1">
    <location>
        <begin position="24"/>
        <end position="116"/>
    </location>
</feature>
<dbReference type="AlphaFoldDB" id="A0A5B9MR58"/>
<accession>A0A5B9MR58</accession>
<name>A0A5B9MR58_9BACT</name>
<dbReference type="Proteomes" id="UP000321353">
    <property type="component" value="Chromosome"/>
</dbReference>
<evidence type="ECO:0000313" key="3">
    <source>
        <dbReference type="Proteomes" id="UP000321353"/>
    </source>
</evidence>
<evidence type="ECO:0008006" key="4">
    <source>
        <dbReference type="Google" id="ProtNLM"/>
    </source>
</evidence>
<protein>
    <recommendedName>
        <fullName evidence="4">Secreted protein</fullName>
    </recommendedName>
</protein>
<keyword evidence="1" id="KW-0732">Signal</keyword>
<evidence type="ECO:0000313" key="2">
    <source>
        <dbReference type="EMBL" id="QEG01518.1"/>
    </source>
</evidence>
<proteinExistence type="predicted"/>
<gene>
    <name evidence="2" type="ORF">Mal15_55950</name>
</gene>
<organism evidence="2 3">
    <name type="scientific">Stieleria maiorica</name>
    <dbReference type="NCBI Taxonomy" id="2795974"/>
    <lineage>
        <taxon>Bacteria</taxon>
        <taxon>Pseudomonadati</taxon>
        <taxon>Planctomycetota</taxon>
        <taxon>Planctomycetia</taxon>
        <taxon>Pirellulales</taxon>
        <taxon>Pirellulaceae</taxon>
        <taxon>Stieleria</taxon>
    </lineage>
</organism>
<dbReference type="KEGG" id="smam:Mal15_55950"/>
<dbReference type="EMBL" id="CP036264">
    <property type="protein sequence ID" value="QEG01518.1"/>
    <property type="molecule type" value="Genomic_DNA"/>
</dbReference>